<accession>A0ABQ5HIF0</accession>
<evidence type="ECO:0000259" key="2">
    <source>
        <dbReference type="PROSITE" id="PS50994"/>
    </source>
</evidence>
<protein>
    <submittedName>
        <fullName evidence="3">Ribonuclease H-like domain-containing protein</fullName>
    </submittedName>
</protein>
<reference evidence="3" key="2">
    <citation type="submission" date="2022-01" db="EMBL/GenBank/DDBJ databases">
        <authorList>
            <person name="Yamashiro T."/>
            <person name="Shiraishi A."/>
            <person name="Satake H."/>
            <person name="Nakayama K."/>
        </authorList>
    </citation>
    <scope>NUCLEOTIDE SEQUENCE</scope>
</reference>
<name>A0ABQ5HIF0_9ASTR</name>
<dbReference type="PANTHER" id="PTHR42648:SF32">
    <property type="entry name" value="RIBONUCLEASE H-LIKE DOMAIN, GAG-PRE-INTEGRASE DOMAIN PROTEIN-RELATED"/>
    <property type="match status" value="1"/>
</dbReference>
<sequence length="500" mass="56062">MTHPHPNRRFVPQAVLTRSGKINTAGASVNTAVRPVNTAGSKITVSHPRPISNAYKKGYSQDTRLFNKYSANKNKHDVSIKKVNIVKVKDTTARDRVVGNPHHKEYKEKKVIDSGCSRHITGNKYYLTEYEDYDCGFVSFGDGKGRISRKGKQHKASCKTKLVNSISRPLHMLHMDLFGPANVKSLMKKSYCLVVTDDFSRFFWVFFLATKDETGGILKTFITGIEYQLDHKVKVIKCDNGTEFKNSVMNQFCEMKGIKREFSVARTPQQNGIAERKNRTLIEAARTMLVNSNLSTTFWAEVVNTACYVLNRLLVIKPHNKTPYELVHGRTPLIDFMKPFGCPVTILNTRDNLGKFDGKADEGFFVGYSVINWLFDVDSLTISMNYVPVVAGNQTNGITGTKDNIVAGQAEKKTEPEQEYILIPFCTTDPLISQGPKNSKEDVGMKPTKVNENRASDKGEEDKQDTRSDAARPSFTNDDPSSSPVNAAKAFNAFEDHLFE</sequence>
<evidence type="ECO:0000313" key="3">
    <source>
        <dbReference type="EMBL" id="GJT87012.1"/>
    </source>
</evidence>
<dbReference type="Pfam" id="PF00665">
    <property type="entry name" value="rve"/>
    <property type="match status" value="1"/>
</dbReference>
<evidence type="ECO:0000256" key="1">
    <source>
        <dbReference type="SAM" id="MobiDB-lite"/>
    </source>
</evidence>
<dbReference type="PANTHER" id="PTHR42648">
    <property type="entry name" value="TRANSPOSASE, PUTATIVE-RELATED"/>
    <property type="match status" value="1"/>
</dbReference>
<proteinExistence type="predicted"/>
<feature type="compositionally biased region" description="Polar residues" evidence="1">
    <location>
        <begin position="474"/>
        <end position="485"/>
    </location>
</feature>
<organism evidence="3 4">
    <name type="scientific">Tanacetum coccineum</name>
    <dbReference type="NCBI Taxonomy" id="301880"/>
    <lineage>
        <taxon>Eukaryota</taxon>
        <taxon>Viridiplantae</taxon>
        <taxon>Streptophyta</taxon>
        <taxon>Embryophyta</taxon>
        <taxon>Tracheophyta</taxon>
        <taxon>Spermatophyta</taxon>
        <taxon>Magnoliopsida</taxon>
        <taxon>eudicotyledons</taxon>
        <taxon>Gunneridae</taxon>
        <taxon>Pentapetalae</taxon>
        <taxon>asterids</taxon>
        <taxon>campanulids</taxon>
        <taxon>Asterales</taxon>
        <taxon>Asteraceae</taxon>
        <taxon>Asteroideae</taxon>
        <taxon>Anthemideae</taxon>
        <taxon>Anthemidinae</taxon>
        <taxon>Tanacetum</taxon>
    </lineage>
</organism>
<dbReference type="InterPro" id="IPR001584">
    <property type="entry name" value="Integrase_cat-core"/>
</dbReference>
<feature type="compositionally biased region" description="Basic and acidic residues" evidence="1">
    <location>
        <begin position="438"/>
        <end position="470"/>
    </location>
</feature>
<gene>
    <name evidence="3" type="ORF">Tco_1068729</name>
</gene>
<dbReference type="Proteomes" id="UP001151760">
    <property type="component" value="Unassembled WGS sequence"/>
</dbReference>
<dbReference type="SUPFAM" id="SSF53098">
    <property type="entry name" value="Ribonuclease H-like"/>
    <property type="match status" value="1"/>
</dbReference>
<feature type="domain" description="Integrase catalytic" evidence="2">
    <location>
        <begin position="165"/>
        <end position="331"/>
    </location>
</feature>
<comment type="caution">
    <text evidence="3">The sequence shown here is derived from an EMBL/GenBank/DDBJ whole genome shotgun (WGS) entry which is preliminary data.</text>
</comment>
<feature type="region of interest" description="Disordered" evidence="1">
    <location>
        <begin position="432"/>
        <end position="500"/>
    </location>
</feature>
<dbReference type="EMBL" id="BQNB010019600">
    <property type="protein sequence ID" value="GJT87012.1"/>
    <property type="molecule type" value="Genomic_DNA"/>
</dbReference>
<dbReference type="InterPro" id="IPR039537">
    <property type="entry name" value="Retrotran_Ty1/copia-like"/>
</dbReference>
<reference evidence="3" key="1">
    <citation type="journal article" date="2022" name="Int. J. Mol. Sci.">
        <title>Draft Genome of Tanacetum Coccineum: Genomic Comparison of Closely Related Tanacetum-Family Plants.</title>
        <authorList>
            <person name="Yamashiro T."/>
            <person name="Shiraishi A."/>
            <person name="Nakayama K."/>
            <person name="Satake H."/>
        </authorList>
    </citation>
    <scope>NUCLEOTIDE SEQUENCE</scope>
</reference>
<dbReference type="PROSITE" id="PS50994">
    <property type="entry name" value="INTEGRASE"/>
    <property type="match status" value="1"/>
</dbReference>
<dbReference type="InterPro" id="IPR036397">
    <property type="entry name" value="RNaseH_sf"/>
</dbReference>
<keyword evidence="4" id="KW-1185">Reference proteome</keyword>
<evidence type="ECO:0000313" key="4">
    <source>
        <dbReference type="Proteomes" id="UP001151760"/>
    </source>
</evidence>
<dbReference type="InterPro" id="IPR012337">
    <property type="entry name" value="RNaseH-like_sf"/>
</dbReference>
<dbReference type="Gene3D" id="3.30.420.10">
    <property type="entry name" value="Ribonuclease H-like superfamily/Ribonuclease H"/>
    <property type="match status" value="1"/>
</dbReference>